<keyword evidence="2" id="KW-1185">Reference proteome</keyword>
<dbReference type="Proteomes" id="UP000629098">
    <property type="component" value="Unassembled WGS sequence"/>
</dbReference>
<protein>
    <submittedName>
        <fullName evidence="1">Uncharacterized protein</fullName>
    </submittedName>
</protein>
<accession>A0A8J7BY72</accession>
<name>A0A8J7BY72_9CYAN</name>
<reference evidence="1" key="1">
    <citation type="submission" date="2020-09" db="EMBL/GenBank/DDBJ databases">
        <title>Iningainema tapete sp. nov. (Scytonemataceae, Cyanobacteria) from greenhouses in central Florida (USA) produces two types of nodularin with biosynthetic potential for microcystin-LR and anabaenopeptins.</title>
        <authorList>
            <person name="Berthold D.E."/>
            <person name="Lefler F.W."/>
            <person name="Huang I.-S."/>
            <person name="Abdulla H."/>
            <person name="Zimba P.V."/>
            <person name="Laughinghouse H.D. IV."/>
        </authorList>
    </citation>
    <scope>NUCLEOTIDE SEQUENCE</scope>
    <source>
        <strain evidence="1">BLCCT55</strain>
    </source>
</reference>
<evidence type="ECO:0000313" key="2">
    <source>
        <dbReference type="Proteomes" id="UP000629098"/>
    </source>
</evidence>
<sequence length="78" mass="9005">MNETLENNNHPLPDPAWDYYETWEQLLKAKEEIDKALALIKVEEVGNDDCDFHANQHVQDAIAALDSIDFGIDKEDYK</sequence>
<dbReference type="RefSeq" id="WP_190833249.1">
    <property type="nucleotide sequence ID" value="NZ_CAWPPI010000076.1"/>
</dbReference>
<dbReference type="EMBL" id="JACXAE010000076">
    <property type="protein sequence ID" value="MBD2775187.1"/>
    <property type="molecule type" value="Genomic_DNA"/>
</dbReference>
<comment type="caution">
    <text evidence="1">The sequence shown here is derived from an EMBL/GenBank/DDBJ whole genome shotgun (WGS) entry which is preliminary data.</text>
</comment>
<gene>
    <name evidence="1" type="ORF">ICL16_24775</name>
</gene>
<evidence type="ECO:0000313" key="1">
    <source>
        <dbReference type="EMBL" id="MBD2775187.1"/>
    </source>
</evidence>
<organism evidence="1 2">
    <name type="scientific">Iningainema tapete BLCC-T55</name>
    <dbReference type="NCBI Taxonomy" id="2748662"/>
    <lineage>
        <taxon>Bacteria</taxon>
        <taxon>Bacillati</taxon>
        <taxon>Cyanobacteriota</taxon>
        <taxon>Cyanophyceae</taxon>
        <taxon>Nostocales</taxon>
        <taxon>Scytonemataceae</taxon>
        <taxon>Iningainema tapete</taxon>
    </lineage>
</organism>
<dbReference type="AlphaFoldDB" id="A0A8J7BY72"/>
<proteinExistence type="predicted"/>